<evidence type="ECO:0000313" key="3">
    <source>
        <dbReference type="Proteomes" id="UP001151071"/>
    </source>
</evidence>
<protein>
    <submittedName>
        <fullName evidence="2">DinB family protein</fullName>
    </submittedName>
</protein>
<dbReference type="SUPFAM" id="SSF109854">
    <property type="entry name" value="DinB/YfiT-like putative metalloenzymes"/>
    <property type="match status" value="1"/>
</dbReference>
<accession>A0A9X3TUU9</accession>
<comment type="caution">
    <text evidence="2">The sequence shown here is derived from an EMBL/GenBank/DDBJ whole genome shotgun (WGS) entry which is preliminary data.</text>
</comment>
<gene>
    <name evidence="2" type="ORF">O3V59_21075</name>
</gene>
<dbReference type="Pfam" id="PF12867">
    <property type="entry name" value="DinB_2"/>
    <property type="match status" value="1"/>
</dbReference>
<dbReference type="EMBL" id="JAPYYP010000046">
    <property type="protein sequence ID" value="MDA5110835.1"/>
    <property type="molecule type" value="Genomic_DNA"/>
</dbReference>
<reference evidence="2" key="1">
    <citation type="submission" date="2022-12" db="EMBL/GenBank/DDBJ databases">
        <title>Draft genome sequence of the thermophilic strain Brevibacillus thermoruber HT42, isolated from Los Humeros, Puebla, Mexico, with biotechnological potential.</title>
        <authorList>
            <person name="Lara Sanchez J."/>
            <person name="Solis Palacios R."/>
            <person name="Bustos Baena A.S."/>
            <person name="Ruz Baez A.E."/>
            <person name="Espinosa Luna G."/>
            <person name="Oliart Ros R.M."/>
        </authorList>
    </citation>
    <scope>NUCLEOTIDE SEQUENCE</scope>
    <source>
        <strain evidence="2">HT42</strain>
    </source>
</reference>
<dbReference type="AlphaFoldDB" id="A0A9X3TUU9"/>
<keyword evidence="3" id="KW-1185">Reference proteome</keyword>
<organism evidence="2 3">
    <name type="scientific">Brevibacillus thermoruber</name>
    <dbReference type="NCBI Taxonomy" id="33942"/>
    <lineage>
        <taxon>Bacteria</taxon>
        <taxon>Bacillati</taxon>
        <taxon>Bacillota</taxon>
        <taxon>Bacilli</taxon>
        <taxon>Bacillales</taxon>
        <taxon>Paenibacillaceae</taxon>
        <taxon>Brevibacillus</taxon>
    </lineage>
</organism>
<dbReference type="Gene3D" id="1.20.120.450">
    <property type="entry name" value="dinb family like domain"/>
    <property type="match status" value="1"/>
</dbReference>
<feature type="domain" description="DinB-like" evidence="1">
    <location>
        <begin position="20"/>
        <end position="152"/>
    </location>
</feature>
<dbReference type="Proteomes" id="UP001151071">
    <property type="component" value="Unassembled WGS sequence"/>
</dbReference>
<name>A0A9X3TUU9_9BACL</name>
<sequence>MRSRTLKGMVSMFEQMMLPALQTARSRYLDALANLEAEQLAWRLAPGSNSVGFLIRHIAEVEYRFCAMFFGRPLPDGVTLFTIGPVQDEGQFTDLDALLSFRDSSYAHLLESLHEFPVDAWDAAVQAPIGTLTPRQALGRLVYHTGYHAGQIGLIRKYGGSR</sequence>
<dbReference type="InterPro" id="IPR034660">
    <property type="entry name" value="DinB/YfiT-like"/>
</dbReference>
<evidence type="ECO:0000313" key="2">
    <source>
        <dbReference type="EMBL" id="MDA5110835.1"/>
    </source>
</evidence>
<dbReference type="InterPro" id="IPR024775">
    <property type="entry name" value="DinB-like"/>
</dbReference>
<evidence type="ECO:0000259" key="1">
    <source>
        <dbReference type="Pfam" id="PF12867"/>
    </source>
</evidence>
<proteinExistence type="predicted"/>